<reference evidence="1 2" key="1">
    <citation type="journal article" date="2011" name="PLoS Genet.">
        <title>Genomic analysis of the necrotrophic fungal pathogens Sclerotinia sclerotiorum and Botrytis cinerea.</title>
        <authorList>
            <person name="Amselem J."/>
            <person name="Cuomo C.A."/>
            <person name="van Kan J.A."/>
            <person name="Viaud M."/>
            <person name="Benito E.P."/>
            <person name="Couloux A."/>
            <person name="Coutinho P.M."/>
            <person name="de Vries R.P."/>
            <person name="Dyer P.S."/>
            <person name="Fillinger S."/>
            <person name="Fournier E."/>
            <person name="Gout L."/>
            <person name="Hahn M."/>
            <person name="Kohn L."/>
            <person name="Lapalu N."/>
            <person name="Plummer K.M."/>
            <person name="Pradier J.M."/>
            <person name="Quevillon E."/>
            <person name="Sharon A."/>
            <person name="Simon A."/>
            <person name="ten Have A."/>
            <person name="Tudzynski B."/>
            <person name="Tudzynski P."/>
            <person name="Wincker P."/>
            <person name="Andrew M."/>
            <person name="Anthouard V."/>
            <person name="Beever R.E."/>
            <person name="Beffa R."/>
            <person name="Benoit I."/>
            <person name="Bouzid O."/>
            <person name="Brault B."/>
            <person name="Chen Z."/>
            <person name="Choquer M."/>
            <person name="Collemare J."/>
            <person name="Cotton P."/>
            <person name="Danchin E.G."/>
            <person name="Da Silva C."/>
            <person name="Gautier A."/>
            <person name="Giraud C."/>
            <person name="Giraud T."/>
            <person name="Gonzalez C."/>
            <person name="Grossetete S."/>
            <person name="Guldener U."/>
            <person name="Henrissat B."/>
            <person name="Howlett B.J."/>
            <person name="Kodira C."/>
            <person name="Kretschmer M."/>
            <person name="Lappartient A."/>
            <person name="Leroch M."/>
            <person name="Levis C."/>
            <person name="Mauceli E."/>
            <person name="Neuveglise C."/>
            <person name="Oeser B."/>
            <person name="Pearson M."/>
            <person name="Poulain J."/>
            <person name="Poussereau N."/>
            <person name="Quesneville H."/>
            <person name="Rascle C."/>
            <person name="Schumacher J."/>
            <person name="Segurens B."/>
            <person name="Sexton A."/>
            <person name="Silva E."/>
            <person name="Sirven C."/>
            <person name="Soanes D.M."/>
            <person name="Talbot N.J."/>
            <person name="Templeton M."/>
            <person name="Yandava C."/>
            <person name="Yarden O."/>
            <person name="Zeng Q."/>
            <person name="Rollins J.A."/>
            <person name="Lebrun M.H."/>
            <person name="Dickman M."/>
        </authorList>
    </citation>
    <scope>NUCLEOTIDE SEQUENCE [LARGE SCALE GENOMIC DNA]</scope>
    <source>
        <strain evidence="1 2">B05.10</strain>
    </source>
</reference>
<name>A0A384J586_BOTFB</name>
<proteinExistence type="predicted"/>
<dbReference type="RefSeq" id="XP_024546207.1">
    <property type="nucleotide sequence ID" value="XM_024690438.1"/>
</dbReference>
<evidence type="ECO:0000313" key="1">
    <source>
        <dbReference type="EMBL" id="ATZ45672.1"/>
    </source>
</evidence>
<reference evidence="1 2" key="2">
    <citation type="journal article" date="2012" name="Eukaryot. Cell">
        <title>Genome update of Botrytis cinerea strains B05.10 and T4.</title>
        <authorList>
            <person name="Staats M."/>
            <person name="van Kan J.A."/>
        </authorList>
    </citation>
    <scope>NUCLEOTIDE SEQUENCE [LARGE SCALE GENOMIC DNA]</scope>
    <source>
        <strain evidence="1 2">B05.10</strain>
    </source>
</reference>
<dbReference type="VEuPathDB" id="FungiDB:Bcin01g04140"/>
<dbReference type="Proteomes" id="UP000001798">
    <property type="component" value="Chromosome 1"/>
</dbReference>
<dbReference type="OrthoDB" id="6365676at2759"/>
<evidence type="ECO:0000313" key="2">
    <source>
        <dbReference type="Proteomes" id="UP000001798"/>
    </source>
</evidence>
<keyword evidence="2" id="KW-1185">Reference proteome</keyword>
<dbReference type="KEGG" id="bfu:BCIN_01g04140"/>
<protein>
    <submittedName>
        <fullName evidence="1">Uncharacterized protein</fullName>
    </submittedName>
</protein>
<dbReference type="AlphaFoldDB" id="A0A384J586"/>
<dbReference type="EMBL" id="CP009805">
    <property type="protein sequence ID" value="ATZ45672.1"/>
    <property type="molecule type" value="Genomic_DNA"/>
</dbReference>
<organism evidence="1 2">
    <name type="scientific">Botryotinia fuckeliana (strain B05.10)</name>
    <name type="common">Noble rot fungus</name>
    <name type="synonym">Botrytis cinerea</name>
    <dbReference type="NCBI Taxonomy" id="332648"/>
    <lineage>
        <taxon>Eukaryota</taxon>
        <taxon>Fungi</taxon>
        <taxon>Dikarya</taxon>
        <taxon>Ascomycota</taxon>
        <taxon>Pezizomycotina</taxon>
        <taxon>Leotiomycetes</taxon>
        <taxon>Helotiales</taxon>
        <taxon>Sclerotiniaceae</taxon>
        <taxon>Botrytis</taxon>
    </lineage>
</organism>
<sequence>MKRYSQQDHSAYEMPNFDQTWQSIPGEELFTGGIETNTIINPVFDVELMTNWQIPNPDQFHLSGELFMESAQFPLHAELTTHHCPVPMANHSMQAPLNQGFLSETRSTHQFLQRTFNTGSPSNQTIYPALDQSPCYPAWEQRGVGDVG</sequence>
<reference evidence="1 2" key="3">
    <citation type="journal article" date="2017" name="Mol. Plant Pathol.">
        <title>A gapless genome sequence of the fungus Botrytis cinerea.</title>
        <authorList>
            <person name="Van Kan J.A."/>
            <person name="Stassen J.H."/>
            <person name="Mosbach A."/>
            <person name="Van Der Lee T.A."/>
            <person name="Faino L."/>
            <person name="Farmer A.D."/>
            <person name="Papasotiriou D.G."/>
            <person name="Zhou S."/>
            <person name="Seidl M.F."/>
            <person name="Cottam E."/>
            <person name="Edel D."/>
            <person name="Hahn M."/>
            <person name="Schwartz D.C."/>
            <person name="Dietrich R.A."/>
            <person name="Widdison S."/>
            <person name="Scalliet G."/>
        </authorList>
    </citation>
    <scope>NUCLEOTIDE SEQUENCE [LARGE SCALE GENOMIC DNA]</scope>
    <source>
        <strain evidence="1 2">B05.10</strain>
    </source>
</reference>
<accession>A0A384J586</accession>
<gene>
    <name evidence="1" type="ORF">BCIN_01g04140</name>
</gene>
<dbReference type="GeneID" id="36393802"/>